<reference evidence="1 2" key="1">
    <citation type="submission" date="2015-08" db="EMBL/GenBank/DDBJ databases">
        <title>Next Generation Sequencing and Analysis of the Genome of Puccinia sorghi L Schw, the Causal Agent of Maize Common Rust.</title>
        <authorList>
            <person name="Rochi L."/>
            <person name="Burguener G."/>
            <person name="Darino M."/>
            <person name="Turjanski A."/>
            <person name="Kreff E."/>
            <person name="Dieguez M.J."/>
            <person name="Sacco F."/>
        </authorList>
    </citation>
    <scope>NUCLEOTIDE SEQUENCE [LARGE SCALE GENOMIC DNA]</scope>
    <source>
        <strain evidence="1 2">RO10H11247</strain>
    </source>
</reference>
<proteinExistence type="predicted"/>
<sequence length="63" mass="7552">QFSSLRELRTQIRNLNKMKEIIKWITSRIFLHNFLADLKNQWNDIYEKDVPYSAPVAEDEIGN</sequence>
<dbReference type="AlphaFoldDB" id="A0A0L6U7L9"/>
<feature type="non-terminal residue" evidence="1">
    <location>
        <position position="1"/>
    </location>
</feature>
<dbReference type="OrthoDB" id="2506155at2759"/>
<organism evidence="1 2">
    <name type="scientific">Puccinia sorghi</name>
    <dbReference type="NCBI Taxonomy" id="27349"/>
    <lineage>
        <taxon>Eukaryota</taxon>
        <taxon>Fungi</taxon>
        <taxon>Dikarya</taxon>
        <taxon>Basidiomycota</taxon>
        <taxon>Pucciniomycotina</taxon>
        <taxon>Pucciniomycetes</taxon>
        <taxon>Pucciniales</taxon>
        <taxon>Pucciniaceae</taxon>
        <taxon>Puccinia</taxon>
    </lineage>
</organism>
<keyword evidence="2" id="KW-1185">Reference proteome</keyword>
<evidence type="ECO:0000313" key="1">
    <source>
        <dbReference type="EMBL" id="KNZ43800.1"/>
    </source>
</evidence>
<protein>
    <submittedName>
        <fullName evidence="1">Uncharacterized protein</fullName>
    </submittedName>
</protein>
<gene>
    <name evidence="1" type="ORF">VP01_9852g1</name>
</gene>
<dbReference type="EMBL" id="LAVV01015550">
    <property type="protein sequence ID" value="KNZ43800.1"/>
    <property type="molecule type" value="Genomic_DNA"/>
</dbReference>
<accession>A0A0L6U7L9</accession>
<evidence type="ECO:0000313" key="2">
    <source>
        <dbReference type="Proteomes" id="UP000037035"/>
    </source>
</evidence>
<name>A0A0L6U7L9_9BASI</name>
<comment type="caution">
    <text evidence="1">The sequence shown here is derived from an EMBL/GenBank/DDBJ whole genome shotgun (WGS) entry which is preliminary data.</text>
</comment>
<dbReference type="VEuPathDB" id="FungiDB:VP01_9852g1"/>
<dbReference type="Proteomes" id="UP000037035">
    <property type="component" value="Unassembled WGS sequence"/>
</dbReference>